<dbReference type="EMBL" id="VITT01000015">
    <property type="protein sequence ID" value="TWB54244.1"/>
    <property type="molecule type" value="Genomic_DNA"/>
</dbReference>
<evidence type="ECO:0000256" key="1">
    <source>
        <dbReference type="SAM" id="MobiDB-lite"/>
    </source>
</evidence>
<evidence type="ECO:0000313" key="3">
    <source>
        <dbReference type="Proteomes" id="UP000318050"/>
    </source>
</evidence>
<accession>A0A560IB24</accession>
<evidence type="ECO:0008006" key="4">
    <source>
        <dbReference type="Google" id="ProtNLM"/>
    </source>
</evidence>
<name>A0A560IB24_9PROT</name>
<feature type="region of interest" description="Disordered" evidence="1">
    <location>
        <begin position="15"/>
        <end position="73"/>
    </location>
</feature>
<protein>
    <recommendedName>
        <fullName evidence="4">TnsA endonuclease-like protein</fullName>
    </recommendedName>
</protein>
<dbReference type="Proteomes" id="UP000318050">
    <property type="component" value="Unassembled WGS sequence"/>
</dbReference>
<feature type="region of interest" description="Disordered" evidence="1">
    <location>
        <begin position="273"/>
        <end position="305"/>
    </location>
</feature>
<gene>
    <name evidence="2" type="ORF">FBZ92_11511</name>
</gene>
<dbReference type="AlphaFoldDB" id="A0A560IB24"/>
<comment type="caution">
    <text evidence="2">The sequence shown here is derived from an EMBL/GenBank/DDBJ whole genome shotgun (WGS) entry which is preliminary data.</text>
</comment>
<dbReference type="OrthoDB" id="7982727at2"/>
<reference evidence="2 3" key="1">
    <citation type="submission" date="2019-06" db="EMBL/GenBank/DDBJ databases">
        <title>Genomic Encyclopedia of Type Strains, Phase IV (KMG-V): Genome sequencing to study the core and pangenomes of soil and plant-associated prokaryotes.</title>
        <authorList>
            <person name="Whitman W."/>
        </authorList>
    </citation>
    <scope>NUCLEOTIDE SEQUENCE [LARGE SCALE GENOMIC DNA]</scope>
    <source>
        <strain evidence="2 3">BR 11140</strain>
    </source>
</reference>
<organism evidence="2 3">
    <name type="scientific">Nitrospirillum amazonense</name>
    <dbReference type="NCBI Taxonomy" id="28077"/>
    <lineage>
        <taxon>Bacteria</taxon>
        <taxon>Pseudomonadati</taxon>
        <taxon>Pseudomonadota</taxon>
        <taxon>Alphaproteobacteria</taxon>
        <taxon>Rhodospirillales</taxon>
        <taxon>Azospirillaceae</taxon>
        <taxon>Nitrospirillum</taxon>
    </lineage>
</organism>
<proteinExistence type="predicted"/>
<evidence type="ECO:0000313" key="2">
    <source>
        <dbReference type="EMBL" id="TWB54244.1"/>
    </source>
</evidence>
<sequence>MTKERAIARHLHALRRRRLQPNDNCQTPADLPVPAPDTKVAGGAHGPSPGTVPDAAPWHPPTESTGSRQPPARAKGHCRAWIVDLADNRILGCESALELAMARILFANRRVVTVEDQPPKVGFIQPDGRRADHTFDFRVTLDDGRRIAIEVKPEGRLRSSGIHAIVAAIREQAPWFADSFQVATERHATPRRAADATAILRARRMRNEADVAAMRATVAGLRGEARLADLRSRSNLGPRAWAALVNLIDDGVLELAAGSRIGQDAMVRLREAPTATPCTQDPLADKPAQGRPPRPASVRTALARS</sequence>